<dbReference type="InterPro" id="IPR029060">
    <property type="entry name" value="PIN-like_dom_sf"/>
</dbReference>
<dbReference type="SUPFAM" id="SSF88723">
    <property type="entry name" value="PIN domain-like"/>
    <property type="match status" value="1"/>
</dbReference>
<dbReference type="EMBL" id="MU853343">
    <property type="protein sequence ID" value="KAK4112217.1"/>
    <property type="molecule type" value="Genomic_DNA"/>
</dbReference>
<comment type="caution">
    <text evidence="4">The sequence shown here is derived from an EMBL/GenBank/DDBJ whole genome shotgun (WGS) entry which is preliminary data.</text>
</comment>
<evidence type="ECO:0000313" key="5">
    <source>
        <dbReference type="Proteomes" id="UP001302812"/>
    </source>
</evidence>
<dbReference type="InterPro" id="IPR026832">
    <property type="entry name" value="Asteroid"/>
</dbReference>
<protein>
    <recommendedName>
        <fullName evidence="3">Asteroid domain-containing protein</fullName>
    </recommendedName>
</protein>
<dbReference type="Pfam" id="PF12813">
    <property type="entry name" value="XPG_I_2"/>
    <property type="match status" value="1"/>
</dbReference>
<dbReference type="Gene3D" id="3.40.50.1010">
    <property type="entry name" value="5'-nuclease"/>
    <property type="match status" value="1"/>
</dbReference>
<dbReference type="RefSeq" id="XP_064669787.1">
    <property type="nucleotide sequence ID" value="XM_064811646.1"/>
</dbReference>
<feature type="region of interest" description="Disordered" evidence="2">
    <location>
        <begin position="563"/>
        <end position="598"/>
    </location>
</feature>
<gene>
    <name evidence="4" type="ORF">N656DRAFT_710145</name>
</gene>
<accession>A0AAN6TD53</accession>
<dbReference type="PANTHER" id="PTHR15665:SF1">
    <property type="entry name" value="PROTEIN ASTEROID HOMOLOG 1"/>
    <property type="match status" value="1"/>
</dbReference>
<dbReference type="PANTHER" id="PTHR15665">
    <property type="entry name" value="ASTEROID PROTEIN"/>
    <property type="match status" value="1"/>
</dbReference>
<evidence type="ECO:0000256" key="1">
    <source>
        <dbReference type="ARBA" id="ARBA00007398"/>
    </source>
</evidence>
<feature type="domain" description="Asteroid" evidence="3">
    <location>
        <begin position="147"/>
        <end position="396"/>
    </location>
</feature>
<dbReference type="GeneID" id="89935771"/>
<dbReference type="AlphaFoldDB" id="A0AAN6TD53"/>
<feature type="compositionally biased region" description="Polar residues" evidence="2">
    <location>
        <begin position="577"/>
        <end position="589"/>
    </location>
</feature>
<keyword evidence="5" id="KW-1185">Reference proteome</keyword>
<sequence>MGIPHLRRQLEAYAERTVIEPCDVVLDGPALAYHVLNLCSRGTRSTSPFEQPSYDVLGRTAVAWLNKIQACGLSVAAIYFDSYLPSSKRPERLQRLLKCSRDLIKYHSSRLSGVPGIDHRRASDAQVELFPDSWPGDGSKKPKPPPPPFLVPAIIDALRCSPVYQHLVKLVPGEADVFCARHVRSKAGLVLTSDSDLLICDLGPDGGIVFFSDIDLDSERQRLISLQYRPVDICRRLSIKPETGLLYLAFEISNDPHLTLKQAVERSKRVEADATPREEYSEFIKQYISPEVATGFETDQALILDPRVSEIALRSVLSSDMWPSNDESTKSICIDTQLEMYLPFLLDCPSRVSSWEASKPLRQLAYSILQSAHGGEIPSVSEMRRLQSITTGVRVDVPSPLEIDKTASSLLALLSEIDAAISKPEVAWTVLSIYQDIVMTMDRARACPLSLELLEKEARGRLDTCSWEFLHFLAQTQATLYSLRMLRQILEFVAYNAGPLPPPTSELASFLSSVPPLPEFPYPRRFADTLRKVREEGGLSCLMSLCADFEDIVSLIKSVLRPEETKKTKKRKAASSMGESQSKSRSSNPFDLLDRDED</sequence>
<evidence type="ECO:0000313" key="4">
    <source>
        <dbReference type="EMBL" id="KAK4112217.1"/>
    </source>
</evidence>
<evidence type="ECO:0000259" key="3">
    <source>
        <dbReference type="Pfam" id="PF12813"/>
    </source>
</evidence>
<name>A0AAN6TD53_9PEZI</name>
<comment type="similarity">
    <text evidence="1">Belongs to the asteroid family.</text>
</comment>
<organism evidence="4 5">
    <name type="scientific">Canariomyces notabilis</name>
    <dbReference type="NCBI Taxonomy" id="2074819"/>
    <lineage>
        <taxon>Eukaryota</taxon>
        <taxon>Fungi</taxon>
        <taxon>Dikarya</taxon>
        <taxon>Ascomycota</taxon>
        <taxon>Pezizomycotina</taxon>
        <taxon>Sordariomycetes</taxon>
        <taxon>Sordariomycetidae</taxon>
        <taxon>Sordariales</taxon>
        <taxon>Chaetomiaceae</taxon>
        <taxon>Canariomyces</taxon>
    </lineage>
</organism>
<dbReference type="Proteomes" id="UP001302812">
    <property type="component" value="Unassembled WGS sequence"/>
</dbReference>
<evidence type="ECO:0000256" key="2">
    <source>
        <dbReference type="SAM" id="MobiDB-lite"/>
    </source>
</evidence>
<dbReference type="InterPro" id="IPR039436">
    <property type="entry name" value="Asteroid_dom"/>
</dbReference>
<reference evidence="4" key="1">
    <citation type="journal article" date="2023" name="Mol. Phylogenet. Evol.">
        <title>Genome-scale phylogeny and comparative genomics of the fungal order Sordariales.</title>
        <authorList>
            <person name="Hensen N."/>
            <person name="Bonometti L."/>
            <person name="Westerberg I."/>
            <person name="Brannstrom I.O."/>
            <person name="Guillou S."/>
            <person name="Cros-Aarteil S."/>
            <person name="Calhoun S."/>
            <person name="Haridas S."/>
            <person name="Kuo A."/>
            <person name="Mondo S."/>
            <person name="Pangilinan J."/>
            <person name="Riley R."/>
            <person name="LaButti K."/>
            <person name="Andreopoulos B."/>
            <person name="Lipzen A."/>
            <person name="Chen C."/>
            <person name="Yan M."/>
            <person name="Daum C."/>
            <person name="Ng V."/>
            <person name="Clum A."/>
            <person name="Steindorff A."/>
            <person name="Ohm R.A."/>
            <person name="Martin F."/>
            <person name="Silar P."/>
            <person name="Natvig D.O."/>
            <person name="Lalanne C."/>
            <person name="Gautier V."/>
            <person name="Ament-Velasquez S.L."/>
            <person name="Kruys A."/>
            <person name="Hutchinson M.I."/>
            <person name="Powell A.J."/>
            <person name="Barry K."/>
            <person name="Miller A.N."/>
            <person name="Grigoriev I.V."/>
            <person name="Debuchy R."/>
            <person name="Gladieux P."/>
            <person name="Hiltunen Thoren M."/>
            <person name="Johannesson H."/>
        </authorList>
    </citation>
    <scope>NUCLEOTIDE SEQUENCE</scope>
    <source>
        <strain evidence="4">CBS 508.74</strain>
    </source>
</reference>
<proteinExistence type="inferred from homology"/>
<reference evidence="4" key="2">
    <citation type="submission" date="2023-05" db="EMBL/GenBank/DDBJ databases">
        <authorList>
            <consortium name="Lawrence Berkeley National Laboratory"/>
            <person name="Steindorff A."/>
            <person name="Hensen N."/>
            <person name="Bonometti L."/>
            <person name="Westerberg I."/>
            <person name="Brannstrom I.O."/>
            <person name="Guillou S."/>
            <person name="Cros-Aarteil S."/>
            <person name="Calhoun S."/>
            <person name="Haridas S."/>
            <person name="Kuo A."/>
            <person name="Mondo S."/>
            <person name="Pangilinan J."/>
            <person name="Riley R."/>
            <person name="Labutti K."/>
            <person name="Andreopoulos B."/>
            <person name="Lipzen A."/>
            <person name="Chen C."/>
            <person name="Yanf M."/>
            <person name="Daum C."/>
            <person name="Ng V."/>
            <person name="Clum A."/>
            <person name="Ohm R."/>
            <person name="Martin F."/>
            <person name="Silar P."/>
            <person name="Natvig D."/>
            <person name="Lalanne C."/>
            <person name="Gautier V."/>
            <person name="Ament-Velasquez S.L."/>
            <person name="Kruys A."/>
            <person name="Hutchinson M.I."/>
            <person name="Powell A.J."/>
            <person name="Barry K."/>
            <person name="Miller A.N."/>
            <person name="Grigoriev I.V."/>
            <person name="Debuchy R."/>
            <person name="Gladieux P."/>
            <person name="Thoren M.H."/>
            <person name="Johannesson H."/>
        </authorList>
    </citation>
    <scope>NUCLEOTIDE SEQUENCE</scope>
    <source>
        <strain evidence="4">CBS 508.74</strain>
    </source>
</reference>